<comment type="caution">
    <text evidence="1">The sequence shown here is derived from an EMBL/GenBank/DDBJ whole genome shotgun (WGS) entry which is preliminary data.</text>
</comment>
<organism evidence="1 2">
    <name type="scientific">Thermaerobacillus caldiproteolyticus</name>
    <dbReference type="NCBI Taxonomy" id="247480"/>
    <lineage>
        <taxon>Bacteria</taxon>
        <taxon>Bacillati</taxon>
        <taxon>Bacillota</taxon>
        <taxon>Bacilli</taxon>
        <taxon>Bacillales</taxon>
        <taxon>Anoxybacillaceae</taxon>
        <taxon>Thermaerobacillus</taxon>
    </lineage>
</organism>
<reference evidence="1 2" key="1">
    <citation type="submission" date="2020-07" db="EMBL/GenBank/DDBJ databases">
        <title>Genomic Encyclopedia of Type Strains, Phase IV (KMG-IV): sequencing the most valuable type-strain genomes for metagenomic binning, comparative biology and taxonomic classification.</title>
        <authorList>
            <person name="Goeker M."/>
        </authorList>
    </citation>
    <scope>NUCLEOTIDE SEQUENCE [LARGE SCALE GENOMIC DNA]</scope>
    <source>
        <strain evidence="1 2">DSM 15730</strain>
    </source>
</reference>
<dbReference type="Proteomes" id="UP000523087">
    <property type="component" value="Unassembled WGS sequence"/>
</dbReference>
<gene>
    <name evidence="1" type="ORF">HNR31_003701</name>
</gene>
<evidence type="ECO:0000313" key="2">
    <source>
        <dbReference type="Proteomes" id="UP000523087"/>
    </source>
</evidence>
<protein>
    <submittedName>
        <fullName evidence="1">Uncharacterized protein</fullName>
    </submittedName>
</protein>
<dbReference type="RefSeq" id="WP_181557529.1">
    <property type="nucleotide sequence ID" value="NZ_JACDUT010000020.1"/>
</dbReference>
<sequence>MELIKKSGDYVALYHTYISSLENDGVYLIGILDKNLNKVVEIKWKANEKAKLLHSFYIEILDEYKNIPSIHNLMTDCFYEIYIKYFGYFSFDYFCLDKRLLKLIERKVKYKKLPSQVIEKHILPSLLKFQLENYKKLNNERCWTHEGLQAILSRQSCK</sequence>
<dbReference type="EMBL" id="JACDUT010000020">
    <property type="protein sequence ID" value="MBA2876878.1"/>
    <property type="molecule type" value="Genomic_DNA"/>
</dbReference>
<keyword evidence="2" id="KW-1185">Reference proteome</keyword>
<evidence type="ECO:0000313" key="1">
    <source>
        <dbReference type="EMBL" id="MBA2876878.1"/>
    </source>
</evidence>
<accession>A0A7W0C088</accession>
<proteinExistence type="predicted"/>
<dbReference type="AlphaFoldDB" id="A0A7W0C088"/>
<name>A0A7W0C088_9BACL</name>